<evidence type="ECO:0000256" key="3">
    <source>
        <dbReference type="ARBA" id="ARBA00023125"/>
    </source>
</evidence>
<sequence length="91" mass="10656">MAEIELRHLRYFLAVADHGGMRRAADALGVLHATLSHRLRDLEEEVGVALFFRSNKGVKLTKAGQDFLRRIRRVFNEKRWFGLSEQFRAFR</sequence>
<dbReference type="PROSITE" id="PS50931">
    <property type="entry name" value="HTH_LYSR"/>
    <property type="match status" value="1"/>
</dbReference>
<evidence type="ECO:0000259" key="5">
    <source>
        <dbReference type="PROSITE" id="PS50931"/>
    </source>
</evidence>
<name>A0A5C5CBY1_9HYPH</name>
<dbReference type="AlphaFoldDB" id="A0A5C5CBY1"/>
<dbReference type="Proteomes" id="UP000313390">
    <property type="component" value="Unassembled WGS sequence"/>
</dbReference>
<comment type="caution">
    <text evidence="7">The sequence shown here is derived from an EMBL/GenBank/DDBJ whole genome shotgun (WGS) entry which is preliminary data.</text>
</comment>
<evidence type="ECO:0000313" key="9">
    <source>
        <dbReference type="Proteomes" id="UP000553980"/>
    </source>
</evidence>
<dbReference type="Pfam" id="PF00126">
    <property type="entry name" value="HTH_1"/>
    <property type="match status" value="1"/>
</dbReference>
<evidence type="ECO:0000313" key="7">
    <source>
        <dbReference type="EMBL" id="TNV08624.1"/>
    </source>
</evidence>
<dbReference type="GO" id="GO:0003677">
    <property type="term" value="F:DNA binding"/>
    <property type="evidence" value="ECO:0007669"/>
    <property type="project" value="UniProtKB-KW"/>
</dbReference>
<keyword evidence="9" id="KW-1185">Reference proteome</keyword>
<dbReference type="EMBL" id="VEWK01000035">
    <property type="protein sequence ID" value="TNV08624.1"/>
    <property type="molecule type" value="Genomic_DNA"/>
</dbReference>
<dbReference type="Proteomes" id="UP000553980">
    <property type="component" value="Unassembled WGS sequence"/>
</dbReference>
<accession>A0A5C5CBY1</accession>
<evidence type="ECO:0000313" key="8">
    <source>
        <dbReference type="Proteomes" id="UP000313390"/>
    </source>
</evidence>
<dbReference type="InterPro" id="IPR036388">
    <property type="entry name" value="WH-like_DNA-bd_sf"/>
</dbReference>
<dbReference type="FunFam" id="1.10.10.10:FF:000001">
    <property type="entry name" value="LysR family transcriptional regulator"/>
    <property type="match status" value="1"/>
</dbReference>
<organism evidence="7 8">
    <name type="scientific">Brucella pecoris</name>
    <dbReference type="NCBI Taxonomy" id="867683"/>
    <lineage>
        <taxon>Bacteria</taxon>
        <taxon>Pseudomonadati</taxon>
        <taxon>Pseudomonadota</taxon>
        <taxon>Alphaproteobacteria</taxon>
        <taxon>Hyphomicrobiales</taxon>
        <taxon>Brucellaceae</taxon>
        <taxon>Brucella/Ochrobactrum group</taxon>
        <taxon>Brucella</taxon>
    </lineage>
</organism>
<dbReference type="InterPro" id="IPR000847">
    <property type="entry name" value="LysR_HTH_N"/>
</dbReference>
<proteinExistence type="inferred from homology"/>
<evidence type="ECO:0000313" key="6">
    <source>
        <dbReference type="EMBL" id="MBB4096385.1"/>
    </source>
</evidence>
<reference evidence="6 9" key="3">
    <citation type="submission" date="2020-08" db="EMBL/GenBank/DDBJ databases">
        <title>Genomic Encyclopedia of Type Strains, Phase IV (KMG-IV): sequencing the most valuable type-strain genomes for metagenomic binning, comparative biology and taxonomic classification.</title>
        <authorList>
            <person name="Goeker M."/>
        </authorList>
    </citation>
    <scope>NUCLEOTIDE SEQUENCE [LARGE SCALE GENOMIC DNA]</scope>
    <source>
        <strain evidence="6 9">DSM 23868</strain>
    </source>
</reference>
<keyword evidence="4" id="KW-0804">Transcription</keyword>
<keyword evidence="2" id="KW-0805">Transcription regulation</keyword>
<feature type="domain" description="HTH lysR-type" evidence="5">
    <location>
        <begin position="4"/>
        <end position="61"/>
    </location>
</feature>
<dbReference type="OrthoDB" id="7216893at2"/>
<reference evidence="7 8" key="1">
    <citation type="journal article" date="2011" name="Int. J. Syst. Evol. Microbiol.">
        <title>Ochrobactrum pecoris sp. nov., isolated from farm animals.</title>
        <authorList>
            <person name="Kampfer P."/>
            <person name="Huber B."/>
            <person name="Busse H.J."/>
            <person name="Scholz H.C."/>
            <person name="Tomaso H."/>
            <person name="Hotzel H."/>
            <person name="Melzer F."/>
        </authorList>
    </citation>
    <scope>NUCLEOTIDE SEQUENCE [LARGE SCALE GENOMIC DNA]</scope>
    <source>
        <strain evidence="7 8">08RB2639</strain>
    </source>
</reference>
<evidence type="ECO:0000256" key="4">
    <source>
        <dbReference type="ARBA" id="ARBA00023163"/>
    </source>
</evidence>
<reference evidence="7" key="2">
    <citation type="submission" date="2019-06" db="EMBL/GenBank/DDBJ databases">
        <authorList>
            <person name="Hu M."/>
        </authorList>
    </citation>
    <scope>NUCLEOTIDE SEQUENCE</scope>
    <source>
        <strain evidence="7">08RB2639</strain>
    </source>
</reference>
<evidence type="ECO:0000256" key="1">
    <source>
        <dbReference type="ARBA" id="ARBA00009437"/>
    </source>
</evidence>
<dbReference type="Gene3D" id="1.10.10.10">
    <property type="entry name" value="Winged helix-like DNA-binding domain superfamily/Winged helix DNA-binding domain"/>
    <property type="match status" value="1"/>
</dbReference>
<evidence type="ECO:0000256" key="2">
    <source>
        <dbReference type="ARBA" id="ARBA00023015"/>
    </source>
</evidence>
<dbReference type="EMBL" id="JACIEX010000033">
    <property type="protein sequence ID" value="MBB4096385.1"/>
    <property type="molecule type" value="Genomic_DNA"/>
</dbReference>
<dbReference type="InterPro" id="IPR036390">
    <property type="entry name" value="WH_DNA-bd_sf"/>
</dbReference>
<gene>
    <name evidence="7" type="ORF">FIB18_24320</name>
    <name evidence="6" type="ORF">GGQ79_004946</name>
</gene>
<comment type="similarity">
    <text evidence="1">Belongs to the LysR transcriptional regulatory family.</text>
</comment>
<dbReference type="PANTHER" id="PTHR30346:SF28">
    <property type="entry name" value="HTH-TYPE TRANSCRIPTIONAL REGULATOR CYNR"/>
    <property type="match status" value="1"/>
</dbReference>
<dbReference type="SUPFAM" id="SSF46785">
    <property type="entry name" value="Winged helix' DNA-binding domain"/>
    <property type="match status" value="1"/>
</dbReference>
<keyword evidence="3 6" id="KW-0238">DNA-binding</keyword>
<dbReference type="PANTHER" id="PTHR30346">
    <property type="entry name" value="TRANSCRIPTIONAL DUAL REGULATOR HCAR-RELATED"/>
    <property type="match status" value="1"/>
</dbReference>
<dbReference type="GO" id="GO:0032993">
    <property type="term" value="C:protein-DNA complex"/>
    <property type="evidence" value="ECO:0007669"/>
    <property type="project" value="TreeGrafter"/>
</dbReference>
<protein>
    <submittedName>
        <fullName evidence="6">DNA-binding transcriptional LysR family regulator</fullName>
    </submittedName>
    <submittedName>
        <fullName evidence="7">LysR family transcriptional regulator</fullName>
    </submittedName>
</protein>
<dbReference type="GO" id="GO:0003700">
    <property type="term" value="F:DNA-binding transcription factor activity"/>
    <property type="evidence" value="ECO:0007669"/>
    <property type="project" value="InterPro"/>
</dbReference>